<organism evidence="2 3">
    <name type="scientific">Gymnopilus dilepis</name>
    <dbReference type="NCBI Taxonomy" id="231916"/>
    <lineage>
        <taxon>Eukaryota</taxon>
        <taxon>Fungi</taxon>
        <taxon>Dikarya</taxon>
        <taxon>Basidiomycota</taxon>
        <taxon>Agaricomycotina</taxon>
        <taxon>Agaricomycetes</taxon>
        <taxon>Agaricomycetidae</taxon>
        <taxon>Agaricales</taxon>
        <taxon>Agaricineae</taxon>
        <taxon>Hymenogastraceae</taxon>
        <taxon>Gymnopilus</taxon>
    </lineage>
</organism>
<dbReference type="InterPro" id="IPR032675">
    <property type="entry name" value="LRR_dom_sf"/>
</dbReference>
<dbReference type="Gene3D" id="3.80.10.10">
    <property type="entry name" value="Ribonuclease Inhibitor"/>
    <property type="match status" value="1"/>
</dbReference>
<proteinExistence type="predicted"/>
<keyword evidence="3" id="KW-1185">Reference proteome</keyword>
<dbReference type="Proteomes" id="UP000284706">
    <property type="component" value="Unassembled WGS sequence"/>
</dbReference>
<accession>A0A409VPH8</accession>
<protein>
    <recommendedName>
        <fullName evidence="4">F-box domain-containing protein</fullName>
    </recommendedName>
</protein>
<evidence type="ECO:0000256" key="1">
    <source>
        <dbReference type="SAM" id="MobiDB-lite"/>
    </source>
</evidence>
<dbReference type="SUPFAM" id="SSF52047">
    <property type="entry name" value="RNI-like"/>
    <property type="match status" value="1"/>
</dbReference>
<evidence type="ECO:0000313" key="3">
    <source>
        <dbReference type="Proteomes" id="UP000284706"/>
    </source>
</evidence>
<dbReference type="AlphaFoldDB" id="A0A409VPH8"/>
<comment type="caution">
    <text evidence="2">The sequence shown here is derived from an EMBL/GenBank/DDBJ whole genome shotgun (WGS) entry which is preliminary data.</text>
</comment>
<name>A0A409VPH8_9AGAR</name>
<reference evidence="2 3" key="1">
    <citation type="journal article" date="2018" name="Evol. Lett.">
        <title>Horizontal gene cluster transfer increased hallucinogenic mushroom diversity.</title>
        <authorList>
            <person name="Reynolds H.T."/>
            <person name="Vijayakumar V."/>
            <person name="Gluck-Thaler E."/>
            <person name="Korotkin H.B."/>
            <person name="Matheny P.B."/>
            <person name="Slot J.C."/>
        </authorList>
    </citation>
    <scope>NUCLEOTIDE SEQUENCE [LARGE SCALE GENOMIC DNA]</scope>
    <source>
        <strain evidence="2 3">SRW20</strain>
    </source>
</reference>
<dbReference type="EMBL" id="NHYE01005602">
    <property type="protein sequence ID" value="PPQ68106.1"/>
    <property type="molecule type" value="Genomic_DNA"/>
</dbReference>
<evidence type="ECO:0000313" key="2">
    <source>
        <dbReference type="EMBL" id="PPQ68106.1"/>
    </source>
</evidence>
<dbReference type="OrthoDB" id="2631350at2759"/>
<dbReference type="InParanoid" id="A0A409VPH8"/>
<feature type="region of interest" description="Disordered" evidence="1">
    <location>
        <begin position="500"/>
        <end position="524"/>
    </location>
</feature>
<gene>
    <name evidence="2" type="ORF">CVT26_005727</name>
</gene>
<dbReference type="STRING" id="231916.A0A409VPH8"/>
<evidence type="ECO:0008006" key="4">
    <source>
        <dbReference type="Google" id="ProtNLM"/>
    </source>
</evidence>
<sequence>MHHVLLVPELQQLIFESLLPDINIEAIVFERMDSVRRFFPAKQIRSALLNGALTCRAFREAALNALWWAMEDLTPLFKLLSGYRLENVVRGPISNHECKIFFSYAARIKLLYFDGREQPLVPSYMRILAASGRPSLLPSLKYLFCRANAPEIHFFPSTSLRALNISVLEHVCLEAEKEIHALVDNLPNLCTRLIGLRLAHEMTEDCLRNLHGLQNLRYLEVENTMCEDRNEGDVKVIDNKIMNEITSLSQLSRLEIAGDLEYQIRPPKGRPLHSLAMLKSLSFRADYNAKIQDFTGILCLAQFPMLESLDLSYFVIEEAQDIYAFLQALTKATDRGSFHSLTMNSWRLAGMGNVSLAGCSDLLCLQLSSLDTNVFASLTTEDVAAMAIAWPNLKKLRIAPSINFAVLAEIAKQLPELRDLDVAMDKTTPDLTNTPVLSRPLQKLTLSKVTVAPAPNAIALAQCIDMLFPDLQDLVVKGYTPTKSEKDCIAIVKALQKSRKDQQMRDAANGEQGKHSLAGRSTLS</sequence>